<dbReference type="GO" id="GO:0016151">
    <property type="term" value="F:nickel cation binding"/>
    <property type="evidence" value="ECO:0007669"/>
    <property type="project" value="InterPro"/>
</dbReference>
<dbReference type="EMBL" id="MN079141">
    <property type="protein sequence ID" value="QEA06391.1"/>
    <property type="molecule type" value="Genomic_DNA"/>
</dbReference>
<protein>
    <submittedName>
        <fullName evidence="2">Urease accessory protein UreD</fullName>
    </submittedName>
</protein>
<dbReference type="AlphaFoldDB" id="A0A5B8RCL8"/>
<name>A0A5B8RCL8_9ZZZZ</name>
<organism evidence="2">
    <name type="scientific">uncultured organism</name>
    <dbReference type="NCBI Taxonomy" id="155900"/>
    <lineage>
        <taxon>unclassified sequences</taxon>
        <taxon>environmental samples</taxon>
    </lineage>
</organism>
<dbReference type="Pfam" id="PF01774">
    <property type="entry name" value="UreD"/>
    <property type="match status" value="1"/>
</dbReference>
<reference evidence="2" key="1">
    <citation type="submission" date="2019-06" db="EMBL/GenBank/DDBJ databases">
        <authorList>
            <person name="Murdoch R.W."/>
            <person name="Fathepure B."/>
        </authorList>
    </citation>
    <scope>NUCLEOTIDE SEQUENCE</scope>
</reference>
<evidence type="ECO:0000256" key="1">
    <source>
        <dbReference type="ARBA" id="ARBA00023186"/>
    </source>
</evidence>
<dbReference type="InterPro" id="IPR002669">
    <property type="entry name" value="UreD"/>
</dbReference>
<evidence type="ECO:0000313" key="2">
    <source>
        <dbReference type="EMBL" id="QEA06391.1"/>
    </source>
</evidence>
<gene>
    <name evidence="2" type="primary">ureD_1</name>
    <name evidence="2" type="ORF">KBTEX_02729</name>
</gene>
<sequence length="145" mass="15372">MELAGDARFIGWEVTCLGRPAGALPFVSGRFDARLRIHRDGRPLLHERNDLAAGSGLLSAPWGLGGAEATGILLATGADDAAVTAVRELLPADAAAGVTRLDDVLVLRWAGDGAEAAFALLRAAWAVLRPRLLDRPACEPRIWRT</sequence>
<accession>A0A5B8RCL8</accession>
<proteinExistence type="predicted"/>
<keyword evidence="1" id="KW-0143">Chaperone</keyword>